<proteinExistence type="predicted"/>
<protein>
    <recommendedName>
        <fullName evidence="4">Secreted protein</fullName>
    </recommendedName>
</protein>
<evidence type="ECO:0000313" key="2">
    <source>
        <dbReference type="EMBL" id="SOB87035.1"/>
    </source>
</evidence>
<evidence type="ECO:0000313" key="3">
    <source>
        <dbReference type="Proteomes" id="UP000219494"/>
    </source>
</evidence>
<feature type="chain" id="PRO_5013261738" description="Secreted protein" evidence="1">
    <location>
        <begin position="20"/>
        <end position="131"/>
    </location>
</feature>
<gene>
    <name evidence="2" type="ORF">SAMN06297144_2155</name>
</gene>
<dbReference type="EMBL" id="OBMI01000002">
    <property type="protein sequence ID" value="SOB87035.1"/>
    <property type="molecule type" value="Genomic_DNA"/>
</dbReference>
<accession>A0A285QYI7</accession>
<name>A0A285QYI7_9SPHN</name>
<dbReference type="OrthoDB" id="7570448at2"/>
<organism evidence="2 3">
    <name type="scientific">Sphingomonas guangdongensis</name>
    <dbReference type="NCBI Taxonomy" id="1141890"/>
    <lineage>
        <taxon>Bacteria</taxon>
        <taxon>Pseudomonadati</taxon>
        <taxon>Pseudomonadota</taxon>
        <taxon>Alphaproteobacteria</taxon>
        <taxon>Sphingomonadales</taxon>
        <taxon>Sphingomonadaceae</taxon>
        <taxon>Sphingomonas</taxon>
    </lineage>
</organism>
<dbReference type="RefSeq" id="WP_097064299.1">
    <property type="nucleotide sequence ID" value="NZ_OBMI01000002.1"/>
</dbReference>
<evidence type="ECO:0008006" key="4">
    <source>
        <dbReference type="Google" id="ProtNLM"/>
    </source>
</evidence>
<sequence>MIRSLVIAALIATPALAVAQDNTPPKRIRNILLQAGETCPRSTADEIVVCSPADAEQFRIPKQFREAPKTDVQSTAWAVRVDRVMEDNQRVLPNSCSPIGTNGQSGCAQRAAEAWSAEKRAVANGQSVDPN</sequence>
<keyword evidence="1" id="KW-0732">Signal</keyword>
<dbReference type="Proteomes" id="UP000219494">
    <property type="component" value="Unassembled WGS sequence"/>
</dbReference>
<evidence type="ECO:0000256" key="1">
    <source>
        <dbReference type="SAM" id="SignalP"/>
    </source>
</evidence>
<reference evidence="2 3" key="1">
    <citation type="submission" date="2017-07" db="EMBL/GenBank/DDBJ databases">
        <authorList>
            <person name="Sun Z.S."/>
            <person name="Albrecht U."/>
            <person name="Echele G."/>
            <person name="Lee C.C."/>
        </authorList>
    </citation>
    <scope>NUCLEOTIDE SEQUENCE [LARGE SCALE GENOMIC DNA]</scope>
    <source>
        <strain evidence="2 3">CGMCC 1.12672</strain>
    </source>
</reference>
<feature type="signal peptide" evidence="1">
    <location>
        <begin position="1"/>
        <end position="19"/>
    </location>
</feature>
<dbReference type="AlphaFoldDB" id="A0A285QYI7"/>
<keyword evidence="3" id="KW-1185">Reference proteome</keyword>